<sequence length="401" mass="46646">MRQSLRFIDWDNVLLDNEDVNESCEKWQQVFTSIANQYVAKVRVRDIHQLPWVDREIVHLLRKKNNLRRKAKVHDSANLWSRFRRLSADIKKLIKYKKKVYITNLGQSLKDYPKRFWSYYKVINSHQRTIKSSTTKALRYLDVNKASFGIPSRLLKECSEEITVPVTTLFNKSLSTGVFPNQWKDANLVPIHKAERKSIVSNYRGISLIDQLSKILEKGVFGRLFDFVSPKLTPWQHGFFPGRSTVTQLLQVVHLLSSALDKKKQVDLVYLDFSKAFDRVPHDKLLHKLHAIGIRDPLLSWFRSYLSYRRHRVVLDGHTSEWLPMTSGVPQGSVLGPLLFVIYINDMPDVINDGTYLPPFADDSKCFRFIFGSADQNKLQADLDALYDRSITWGMNFNISK</sequence>
<dbReference type="PROSITE" id="PS50878">
    <property type="entry name" value="RT_POL"/>
    <property type="match status" value="1"/>
</dbReference>
<name>A0A7D9HIM0_PARCT</name>
<evidence type="ECO:0000313" key="2">
    <source>
        <dbReference type="Proteomes" id="UP001152795"/>
    </source>
</evidence>
<dbReference type="SUPFAM" id="SSF56672">
    <property type="entry name" value="DNA/RNA polymerases"/>
    <property type="match status" value="1"/>
</dbReference>
<organism evidence="1 2">
    <name type="scientific">Paramuricea clavata</name>
    <name type="common">Red gorgonian</name>
    <name type="synonym">Violescent sea-whip</name>
    <dbReference type="NCBI Taxonomy" id="317549"/>
    <lineage>
        <taxon>Eukaryota</taxon>
        <taxon>Metazoa</taxon>
        <taxon>Cnidaria</taxon>
        <taxon>Anthozoa</taxon>
        <taxon>Octocorallia</taxon>
        <taxon>Malacalcyonacea</taxon>
        <taxon>Plexauridae</taxon>
        <taxon>Paramuricea</taxon>
    </lineage>
</organism>
<dbReference type="InterPro" id="IPR000477">
    <property type="entry name" value="RT_dom"/>
</dbReference>
<proteinExistence type="predicted"/>
<reference evidence="1" key="1">
    <citation type="submission" date="2020-04" db="EMBL/GenBank/DDBJ databases">
        <authorList>
            <person name="Alioto T."/>
            <person name="Alioto T."/>
            <person name="Gomez Garrido J."/>
        </authorList>
    </citation>
    <scope>NUCLEOTIDE SEQUENCE</scope>
    <source>
        <strain evidence="1">A484AB</strain>
    </source>
</reference>
<keyword evidence="2" id="KW-1185">Reference proteome</keyword>
<comment type="caution">
    <text evidence="1">The sequence shown here is derived from an EMBL/GenBank/DDBJ whole genome shotgun (WGS) entry which is preliminary data.</text>
</comment>
<dbReference type="Pfam" id="PF00078">
    <property type="entry name" value="RVT_1"/>
    <property type="match status" value="1"/>
</dbReference>
<accession>A0A7D9HIM0</accession>
<dbReference type="OrthoDB" id="5985125at2759"/>
<feature type="non-terminal residue" evidence="1">
    <location>
        <position position="401"/>
    </location>
</feature>
<dbReference type="CDD" id="cd01650">
    <property type="entry name" value="RT_nLTR_like"/>
    <property type="match status" value="1"/>
</dbReference>
<dbReference type="Proteomes" id="UP001152795">
    <property type="component" value="Unassembled WGS sequence"/>
</dbReference>
<dbReference type="InterPro" id="IPR043502">
    <property type="entry name" value="DNA/RNA_pol_sf"/>
</dbReference>
<dbReference type="EMBL" id="CACRXK020000405">
    <property type="protein sequence ID" value="CAB3981583.1"/>
    <property type="molecule type" value="Genomic_DNA"/>
</dbReference>
<dbReference type="AlphaFoldDB" id="A0A7D9HIM0"/>
<evidence type="ECO:0000313" key="1">
    <source>
        <dbReference type="EMBL" id="CAB3981583.1"/>
    </source>
</evidence>
<dbReference type="PANTHER" id="PTHR33332">
    <property type="entry name" value="REVERSE TRANSCRIPTASE DOMAIN-CONTAINING PROTEIN"/>
    <property type="match status" value="1"/>
</dbReference>
<protein>
    <submittedName>
        <fullName evidence="1">Uncharacterized protein</fullName>
    </submittedName>
</protein>
<gene>
    <name evidence="1" type="ORF">PACLA_8A062579</name>
</gene>